<feature type="region of interest" description="Disordered" evidence="1">
    <location>
        <begin position="1"/>
        <end position="20"/>
    </location>
</feature>
<evidence type="ECO:0000256" key="1">
    <source>
        <dbReference type="SAM" id="MobiDB-lite"/>
    </source>
</evidence>
<name>A0A8S3I7M1_9BILA</name>
<sequence length="20" mass="2120">APPPTAKDFCTPSSPRPTLH</sequence>
<evidence type="ECO:0000313" key="2">
    <source>
        <dbReference type="EMBL" id="CAF5193631.1"/>
    </source>
</evidence>
<reference evidence="2" key="1">
    <citation type="submission" date="2021-02" db="EMBL/GenBank/DDBJ databases">
        <authorList>
            <person name="Nowell W R."/>
        </authorList>
    </citation>
    <scope>NUCLEOTIDE SEQUENCE</scope>
</reference>
<comment type="caution">
    <text evidence="2">The sequence shown here is derived from an EMBL/GenBank/DDBJ whole genome shotgun (WGS) entry which is preliminary data.</text>
</comment>
<protein>
    <submittedName>
        <fullName evidence="2">Uncharacterized protein</fullName>
    </submittedName>
</protein>
<dbReference type="Proteomes" id="UP000681720">
    <property type="component" value="Unassembled WGS sequence"/>
</dbReference>
<dbReference type="AlphaFoldDB" id="A0A8S3I7M1"/>
<evidence type="ECO:0000313" key="3">
    <source>
        <dbReference type="Proteomes" id="UP000681720"/>
    </source>
</evidence>
<gene>
    <name evidence="2" type="ORF">GIL414_LOCUS73944</name>
</gene>
<proteinExistence type="predicted"/>
<feature type="non-terminal residue" evidence="2">
    <location>
        <position position="1"/>
    </location>
</feature>
<dbReference type="EMBL" id="CAJOBJ010339743">
    <property type="protein sequence ID" value="CAF5193631.1"/>
    <property type="molecule type" value="Genomic_DNA"/>
</dbReference>
<accession>A0A8S3I7M1</accession>
<organism evidence="2 3">
    <name type="scientific">Rotaria magnacalcarata</name>
    <dbReference type="NCBI Taxonomy" id="392030"/>
    <lineage>
        <taxon>Eukaryota</taxon>
        <taxon>Metazoa</taxon>
        <taxon>Spiralia</taxon>
        <taxon>Gnathifera</taxon>
        <taxon>Rotifera</taxon>
        <taxon>Eurotatoria</taxon>
        <taxon>Bdelloidea</taxon>
        <taxon>Philodinida</taxon>
        <taxon>Philodinidae</taxon>
        <taxon>Rotaria</taxon>
    </lineage>
</organism>